<feature type="region of interest" description="Disordered" evidence="1">
    <location>
        <begin position="50"/>
        <end position="91"/>
    </location>
</feature>
<dbReference type="Proteomes" id="UP001408789">
    <property type="component" value="Unassembled WGS sequence"/>
</dbReference>
<feature type="compositionally biased region" description="Acidic residues" evidence="1">
    <location>
        <begin position="315"/>
        <end position="349"/>
    </location>
</feature>
<dbReference type="AlphaFoldDB" id="A0AAP0GT85"/>
<dbReference type="PANTHER" id="PTHR13343:SF28">
    <property type="entry name" value="PENTATRICOPEPTIDE REPEAT (PPR) SUPERFAMILY PROTEIN"/>
    <property type="match status" value="1"/>
</dbReference>
<sequence>MTETFEHTLIYYPVVMEVWSRVAEWIKKRTQIAQKGTRLVVRLDPAAPAVRATSGSPPARQMRHLAPDSPGLYCHQPSTNNNQQPLSTSSHNLLPPPVLSLTKTLSFYIYNRIKRNRTLSVVDDDYVNLSDLQSNTEMLVTEPATAFRIPALRFAPDCRLLSRSRSLLVPCNKITRRNNFAKSRIRASAEELSGPVKQAKPQRYHPSEDISDSEESDENGDAILGPAETSRTVIEVNSKAMLMFSGAVGDGVHENIFWPDLPYVTDEHGNIYFQVKNDEDILQTLTSEDILVQVIIGLDTTEMVTEMELIGQAESDFDMEDIEDEDSGTDDDDEDDDDDDDDEDDDESGGYENEWVSLLEEGEDDGDPGDWAKLETMRSSHPMHFAKQMAQVKKVKESQVVSDDPVDYMDQPPAGLAIQGVLRPAFIEENSVKNKYMLDSPSDDEEANMSEGKEDDLAVINGHRYEMEPTQDGPNTEEELQKDQISGNGTSYYKLEFVKIHLISAHGNQTFVEVEDFRRAKPDAIAHSASKIISRLKSGGEKTTLALKSLCWRCKGLQVEEVAVIGVDTLGFDVRVCSGRQVQTLRFAFKRKASSEYSAERQLNNLLFPRIPGKQQKQKETHQTEL</sequence>
<keyword evidence="3" id="KW-1185">Reference proteome</keyword>
<comment type="caution">
    <text evidence="2">The sequence shown here is derived from an EMBL/GenBank/DDBJ whole genome shotgun (WGS) entry which is preliminary data.</text>
</comment>
<gene>
    <name evidence="2" type="ORF">SSX86_018051</name>
</gene>
<evidence type="ECO:0000313" key="2">
    <source>
        <dbReference type="EMBL" id="KAK9060871.1"/>
    </source>
</evidence>
<feature type="compositionally biased region" description="Acidic residues" evidence="1">
    <location>
        <begin position="209"/>
        <end position="220"/>
    </location>
</feature>
<feature type="region of interest" description="Disordered" evidence="1">
    <location>
        <begin position="189"/>
        <end position="228"/>
    </location>
</feature>
<dbReference type="SUPFAM" id="SSF50475">
    <property type="entry name" value="FMN-binding split barrel"/>
    <property type="match status" value="1"/>
</dbReference>
<organism evidence="2 3">
    <name type="scientific">Deinandra increscens subsp. villosa</name>
    <dbReference type="NCBI Taxonomy" id="3103831"/>
    <lineage>
        <taxon>Eukaryota</taxon>
        <taxon>Viridiplantae</taxon>
        <taxon>Streptophyta</taxon>
        <taxon>Embryophyta</taxon>
        <taxon>Tracheophyta</taxon>
        <taxon>Spermatophyta</taxon>
        <taxon>Magnoliopsida</taxon>
        <taxon>eudicotyledons</taxon>
        <taxon>Gunneridae</taxon>
        <taxon>Pentapetalae</taxon>
        <taxon>asterids</taxon>
        <taxon>campanulids</taxon>
        <taxon>Asterales</taxon>
        <taxon>Asteraceae</taxon>
        <taxon>Asteroideae</taxon>
        <taxon>Heliantheae alliance</taxon>
        <taxon>Madieae</taxon>
        <taxon>Madiinae</taxon>
        <taxon>Deinandra</taxon>
    </lineage>
</organism>
<evidence type="ECO:0000313" key="3">
    <source>
        <dbReference type="Proteomes" id="UP001408789"/>
    </source>
</evidence>
<dbReference type="Gene3D" id="3.20.180.10">
    <property type="entry name" value="PNP-oxidase-like"/>
    <property type="match status" value="1"/>
</dbReference>
<dbReference type="EMBL" id="JBCNJP010000019">
    <property type="protein sequence ID" value="KAK9060871.1"/>
    <property type="molecule type" value="Genomic_DNA"/>
</dbReference>
<evidence type="ECO:0000256" key="1">
    <source>
        <dbReference type="SAM" id="MobiDB-lite"/>
    </source>
</evidence>
<protein>
    <recommendedName>
        <fullName evidence="4">Pentatricopeptide repeat-containing protein</fullName>
    </recommendedName>
</protein>
<feature type="region of interest" description="Disordered" evidence="1">
    <location>
        <begin position="311"/>
        <end position="370"/>
    </location>
</feature>
<evidence type="ECO:0008006" key="4">
    <source>
        <dbReference type="Google" id="ProtNLM"/>
    </source>
</evidence>
<dbReference type="InterPro" id="IPR037119">
    <property type="entry name" value="Haem_oxidase_HugZ-like_sf"/>
</dbReference>
<feature type="compositionally biased region" description="Polar residues" evidence="1">
    <location>
        <begin position="76"/>
        <end position="91"/>
    </location>
</feature>
<reference evidence="2 3" key="1">
    <citation type="submission" date="2024-04" db="EMBL/GenBank/DDBJ databases">
        <title>The reference genome of an endangered Asteraceae, Deinandra increscens subsp. villosa, native to the Central Coast of California.</title>
        <authorList>
            <person name="Guilliams M."/>
            <person name="Hasenstab-Lehman K."/>
            <person name="Meyer R."/>
            <person name="Mcevoy S."/>
        </authorList>
    </citation>
    <scope>NUCLEOTIDE SEQUENCE [LARGE SCALE GENOMIC DNA]</scope>
    <source>
        <tissue evidence="2">Leaf</tissue>
    </source>
</reference>
<proteinExistence type="predicted"/>
<accession>A0AAP0GT85</accession>
<dbReference type="PANTHER" id="PTHR13343">
    <property type="entry name" value="CREG1 PROTEIN"/>
    <property type="match status" value="1"/>
</dbReference>
<name>A0AAP0GT85_9ASTR</name>